<dbReference type="Proteomes" id="UP001429564">
    <property type="component" value="Unassembled WGS sequence"/>
</dbReference>
<organism evidence="2 3">
    <name type="scientific">Parasedimentitalea denitrificans</name>
    <dbReference type="NCBI Taxonomy" id="2211118"/>
    <lineage>
        <taxon>Bacteria</taxon>
        <taxon>Pseudomonadati</taxon>
        <taxon>Pseudomonadota</taxon>
        <taxon>Alphaproteobacteria</taxon>
        <taxon>Rhodobacterales</taxon>
        <taxon>Paracoccaceae</taxon>
        <taxon>Parasedimentitalea</taxon>
    </lineage>
</organism>
<gene>
    <name evidence="2" type="ORF">DL239_14500</name>
</gene>
<dbReference type="RefSeq" id="WP_167684811.1">
    <property type="nucleotide sequence ID" value="NZ_QHLQ01000014.1"/>
</dbReference>
<protein>
    <submittedName>
        <fullName evidence="2">Uncharacterized protein</fullName>
    </submittedName>
</protein>
<feature type="signal peptide" evidence="1">
    <location>
        <begin position="1"/>
        <end position="21"/>
    </location>
</feature>
<proteinExistence type="predicted"/>
<feature type="chain" id="PRO_5046364305" evidence="1">
    <location>
        <begin position="22"/>
        <end position="203"/>
    </location>
</feature>
<evidence type="ECO:0000256" key="1">
    <source>
        <dbReference type="SAM" id="SignalP"/>
    </source>
</evidence>
<reference evidence="2 3" key="1">
    <citation type="submission" date="2018-05" db="EMBL/GenBank/DDBJ databases">
        <authorList>
            <person name="Zhang Y.-J."/>
        </authorList>
    </citation>
    <scope>NUCLEOTIDE SEQUENCE [LARGE SCALE GENOMIC DNA]</scope>
    <source>
        <strain evidence="2 3">CY04</strain>
    </source>
</reference>
<sequence>MFMRFLTVFLLIPLLALPVAAGETGSDRDDGDNGDSHYGTSLNRRTTNEIVRILNSGFDRCWREKKIYRWDCFRQTYREANKFLKGRTSYSEAQDAIQHVEAELAAVVSQYRDPTKPKRRRFTQSFVPIKPEAIPTARARTTQAMEQAQTILLRAPSHTQSHYVRIADAINSNKVLLRSALLMLPNQVIRLALIFAKSTGVPL</sequence>
<evidence type="ECO:0000313" key="3">
    <source>
        <dbReference type="Proteomes" id="UP001429564"/>
    </source>
</evidence>
<name>A0ABX0WBF1_9RHOB</name>
<keyword evidence="3" id="KW-1185">Reference proteome</keyword>
<comment type="caution">
    <text evidence="2">The sequence shown here is derived from an EMBL/GenBank/DDBJ whole genome shotgun (WGS) entry which is preliminary data.</text>
</comment>
<dbReference type="EMBL" id="QHLQ01000014">
    <property type="protein sequence ID" value="NIZ62188.1"/>
    <property type="molecule type" value="Genomic_DNA"/>
</dbReference>
<accession>A0ABX0WBF1</accession>
<keyword evidence="1" id="KW-0732">Signal</keyword>
<evidence type="ECO:0000313" key="2">
    <source>
        <dbReference type="EMBL" id="NIZ62188.1"/>
    </source>
</evidence>